<reference evidence="3" key="1">
    <citation type="submission" date="2022-11" db="EMBL/GenBank/DDBJ databases">
        <authorList>
            <person name="Scott C."/>
            <person name="Bruce N."/>
        </authorList>
    </citation>
    <scope>NUCLEOTIDE SEQUENCE</scope>
</reference>
<proteinExistence type="predicted"/>
<dbReference type="InterPro" id="IPR011009">
    <property type="entry name" value="Kinase-like_dom_sf"/>
</dbReference>
<organism evidence="3 4">
    <name type="scientific">Parascedosporium putredinis</name>
    <dbReference type="NCBI Taxonomy" id="1442378"/>
    <lineage>
        <taxon>Eukaryota</taxon>
        <taxon>Fungi</taxon>
        <taxon>Dikarya</taxon>
        <taxon>Ascomycota</taxon>
        <taxon>Pezizomycotina</taxon>
        <taxon>Sordariomycetes</taxon>
        <taxon>Hypocreomycetidae</taxon>
        <taxon>Microascales</taxon>
        <taxon>Microascaceae</taxon>
        <taxon>Parascedosporium</taxon>
    </lineage>
</organism>
<dbReference type="PANTHER" id="PTHR12149:SF8">
    <property type="entry name" value="PROTEIN-RIBULOSAMINE 3-KINASE"/>
    <property type="match status" value="1"/>
</dbReference>
<evidence type="ECO:0000313" key="4">
    <source>
        <dbReference type="Proteomes" id="UP000838763"/>
    </source>
</evidence>
<evidence type="ECO:0000313" key="3">
    <source>
        <dbReference type="EMBL" id="CAI4213379.1"/>
    </source>
</evidence>
<dbReference type="AlphaFoldDB" id="A0A9P1GZU5"/>
<sequence length="315" mass="35566">MEKRKPKQADPIGENVQLDAAVMAKLPKGCKVLSGASGPVGENMMKGTFEAENALHSFIPTRAPKPVGWGRYAGDPDTYFYLCQFVEMYDDLPSPREWAAAVSTLHLNSMGKSPNGQFGFHVPTHLANVPVDNTWKSSWQALWAQQMKSLFAQDEKIHGPDGELRALRADYFDKAIPRYLGPLESDGRSIQPTLIHSDLWPGNIKPMTSSDELCMFDACAYWGHNEADLGICRNPRYKLGPPCIHEYFKRVPISEPSADFDGRNAVYAMKFHVLLSIMYFKDRRFRQTLIDELKALMEKLGNPVRRMATLCDYET</sequence>
<dbReference type="OrthoDB" id="5772781at2759"/>
<dbReference type="Proteomes" id="UP000838763">
    <property type="component" value="Unassembled WGS sequence"/>
</dbReference>
<protein>
    <recommendedName>
        <fullName evidence="1">protein-ribulosamine 3-kinase</fullName>
        <ecNumber evidence="1">2.7.1.172</ecNumber>
    </recommendedName>
</protein>
<dbReference type="PANTHER" id="PTHR12149">
    <property type="entry name" value="FRUCTOSAMINE 3 KINASE-RELATED PROTEIN"/>
    <property type="match status" value="1"/>
</dbReference>
<dbReference type="EMBL" id="CALLCH030000008">
    <property type="protein sequence ID" value="CAI4213379.1"/>
    <property type="molecule type" value="Genomic_DNA"/>
</dbReference>
<evidence type="ECO:0000256" key="2">
    <source>
        <dbReference type="ARBA" id="ARBA00048655"/>
    </source>
</evidence>
<dbReference type="Pfam" id="PF03881">
    <property type="entry name" value="Fructosamin_kin"/>
    <property type="match status" value="1"/>
</dbReference>
<dbReference type="InterPro" id="IPR016477">
    <property type="entry name" value="Fructo-/Ketosamine-3-kinase"/>
</dbReference>
<dbReference type="SUPFAM" id="SSF56112">
    <property type="entry name" value="Protein kinase-like (PK-like)"/>
    <property type="match status" value="1"/>
</dbReference>
<accession>A0A9P1GZU5</accession>
<dbReference type="EC" id="2.7.1.172" evidence="1"/>
<dbReference type="Gene3D" id="3.90.1200.10">
    <property type="match status" value="1"/>
</dbReference>
<keyword evidence="4" id="KW-1185">Reference proteome</keyword>
<gene>
    <name evidence="3" type="ORF">PPNO1_LOCUS3126</name>
</gene>
<comment type="caution">
    <text evidence="3">The sequence shown here is derived from an EMBL/GenBank/DDBJ whole genome shotgun (WGS) entry which is preliminary data.</text>
</comment>
<evidence type="ECO:0000256" key="1">
    <source>
        <dbReference type="ARBA" id="ARBA00011961"/>
    </source>
</evidence>
<comment type="catalytic activity">
    <reaction evidence="2">
        <text>N(6)-D-ribulosyl-L-lysyl-[protein] + ATP = N(6)-(3-O-phospho-D-ribulosyl)-L-lysyl-[protein] + ADP + H(+)</text>
        <dbReference type="Rhea" id="RHEA:48432"/>
        <dbReference type="Rhea" id="RHEA-COMP:12103"/>
        <dbReference type="Rhea" id="RHEA-COMP:12104"/>
        <dbReference type="ChEBI" id="CHEBI:15378"/>
        <dbReference type="ChEBI" id="CHEBI:30616"/>
        <dbReference type="ChEBI" id="CHEBI:90418"/>
        <dbReference type="ChEBI" id="CHEBI:90420"/>
        <dbReference type="ChEBI" id="CHEBI:456216"/>
        <dbReference type="EC" id="2.7.1.172"/>
    </reaction>
    <physiologicalReaction direction="left-to-right" evidence="2">
        <dbReference type="Rhea" id="RHEA:48433"/>
    </physiologicalReaction>
</comment>
<dbReference type="GO" id="GO:0102193">
    <property type="term" value="F:protein-ribulosamine 3-kinase activity"/>
    <property type="evidence" value="ECO:0007669"/>
    <property type="project" value="UniProtKB-EC"/>
</dbReference>
<name>A0A9P1GZU5_9PEZI</name>